<keyword evidence="4" id="KW-0648">Protein biosynthesis</keyword>
<dbReference type="AlphaFoldDB" id="A0A072TN02"/>
<keyword evidence="1" id="KW-0547">Nucleotide-binding</keyword>
<keyword evidence="4" id="KW-0251">Elongation factor</keyword>
<dbReference type="Gene3D" id="3.40.50.300">
    <property type="entry name" value="P-loop containing nucleotide triphosphate hydrolases"/>
    <property type="match status" value="1"/>
</dbReference>
<dbReference type="PROSITE" id="PS51722">
    <property type="entry name" value="G_TR_2"/>
    <property type="match status" value="1"/>
</dbReference>
<dbReference type="STRING" id="3880.A0A072TN02"/>
<evidence type="ECO:0000256" key="2">
    <source>
        <dbReference type="ARBA" id="ARBA00023134"/>
    </source>
</evidence>
<evidence type="ECO:0000313" key="6">
    <source>
        <dbReference type="EnsemblPlants" id="KEH18233"/>
    </source>
</evidence>
<name>A0A072TN02_MEDTR</name>
<keyword evidence="7" id="KW-1185">Reference proteome</keyword>
<dbReference type="InterPro" id="IPR027417">
    <property type="entry name" value="P-loop_NTPase"/>
</dbReference>
<reference evidence="6" key="3">
    <citation type="submission" date="2015-04" db="UniProtKB">
        <authorList>
            <consortium name="EnsemblPlants"/>
        </authorList>
    </citation>
    <scope>IDENTIFICATION</scope>
    <source>
        <strain evidence="6">cv. Jemalong A17</strain>
    </source>
</reference>
<keyword evidence="2" id="KW-0342">GTP-binding</keyword>
<keyword evidence="5" id="KW-0378">Hydrolase</keyword>
<dbReference type="EnsemblPlants" id="KEH18233">
    <property type="protein sequence ID" value="KEH18233"/>
    <property type="gene ID" value="MTR_8g014950"/>
</dbReference>
<reference evidence="4 7" key="2">
    <citation type="journal article" date="2014" name="BMC Genomics">
        <title>An improved genome release (version Mt4.0) for the model legume Medicago truncatula.</title>
        <authorList>
            <person name="Tang H."/>
            <person name="Krishnakumar V."/>
            <person name="Bidwell S."/>
            <person name="Rosen B."/>
            <person name="Chan A."/>
            <person name="Zhou S."/>
            <person name="Gentzbittel L."/>
            <person name="Childs K.L."/>
            <person name="Yandell M."/>
            <person name="Gundlach H."/>
            <person name="Mayer K.F."/>
            <person name="Schwartz D.C."/>
            <person name="Town C.D."/>
        </authorList>
    </citation>
    <scope>GENOME REANNOTATION</scope>
    <source>
        <strain evidence="4">A17</strain>
        <strain evidence="6 7">cv. Jemalong A17</strain>
    </source>
</reference>
<evidence type="ECO:0000259" key="3">
    <source>
        <dbReference type="PROSITE" id="PS51722"/>
    </source>
</evidence>
<dbReference type="SUPFAM" id="SSF52540">
    <property type="entry name" value="P-loop containing nucleoside triphosphate hydrolases"/>
    <property type="match status" value="1"/>
</dbReference>
<dbReference type="EMBL" id="CM001224">
    <property type="protein sequence ID" value="KEH18233.1"/>
    <property type="molecule type" value="Genomic_DNA"/>
</dbReference>
<reference evidence="5" key="4">
    <citation type="journal article" date="2018" name="Nat. Plants">
        <title>Whole-genome landscape of Medicago truncatula symbiotic genes.</title>
        <authorList>
            <person name="Pecrix Y."/>
            <person name="Gamas P."/>
            <person name="Carrere S."/>
        </authorList>
    </citation>
    <scope>NUCLEOTIDE SEQUENCE</scope>
    <source>
        <tissue evidence="5">Leaves</tissue>
    </source>
</reference>
<evidence type="ECO:0000313" key="4">
    <source>
        <dbReference type="EMBL" id="KEH18233.1"/>
    </source>
</evidence>
<dbReference type="Proteomes" id="UP000265566">
    <property type="component" value="Chromosome 8"/>
</dbReference>
<protein>
    <submittedName>
        <fullName evidence="4">Elongation factor 1-alpha</fullName>
    </submittedName>
</protein>
<sequence length="109" mass="12676">MDNKEKVRINIVVIGQANSGKSTTTAHLLYKLGGIGKDVIERLEKEAYEANWPSFKYAWVLDKLKGERERGATIDISMSKFETNKYNCTVIDAPGHREYIRNMINYWWF</sequence>
<evidence type="ECO:0000313" key="7">
    <source>
        <dbReference type="Proteomes" id="UP000002051"/>
    </source>
</evidence>
<dbReference type="Gramene" id="rna45175">
    <property type="protein sequence ID" value="RHN39174.1"/>
    <property type="gene ID" value="gene45175"/>
</dbReference>
<dbReference type="HOGENOM" id="CLU_007265_3_7_1"/>
<gene>
    <name evidence="4" type="ordered locus">MTR_8g014950</name>
    <name evidence="5" type="ORF">MtrunA17_Chr8g0341021</name>
</gene>
<dbReference type="Proteomes" id="UP000002051">
    <property type="component" value="Chromosome 8"/>
</dbReference>
<dbReference type="PRINTS" id="PR00315">
    <property type="entry name" value="ELONGATNFCT"/>
</dbReference>
<accession>A0A072TN02</accession>
<organism evidence="4 7">
    <name type="scientific">Medicago truncatula</name>
    <name type="common">Barrel medic</name>
    <name type="synonym">Medicago tribuloides</name>
    <dbReference type="NCBI Taxonomy" id="3880"/>
    <lineage>
        <taxon>Eukaryota</taxon>
        <taxon>Viridiplantae</taxon>
        <taxon>Streptophyta</taxon>
        <taxon>Embryophyta</taxon>
        <taxon>Tracheophyta</taxon>
        <taxon>Spermatophyta</taxon>
        <taxon>Magnoliopsida</taxon>
        <taxon>eudicotyledons</taxon>
        <taxon>Gunneridae</taxon>
        <taxon>Pentapetalae</taxon>
        <taxon>rosids</taxon>
        <taxon>fabids</taxon>
        <taxon>Fabales</taxon>
        <taxon>Fabaceae</taxon>
        <taxon>Papilionoideae</taxon>
        <taxon>50 kb inversion clade</taxon>
        <taxon>NPAAA clade</taxon>
        <taxon>Hologalegina</taxon>
        <taxon>IRL clade</taxon>
        <taxon>Trifolieae</taxon>
        <taxon>Medicago</taxon>
    </lineage>
</organism>
<dbReference type="EMBL" id="PSQE01000008">
    <property type="protein sequence ID" value="RHN39174.1"/>
    <property type="molecule type" value="Genomic_DNA"/>
</dbReference>
<dbReference type="PANTHER" id="PTHR23115">
    <property type="entry name" value="TRANSLATION FACTOR"/>
    <property type="match status" value="1"/>
</dbReference>
<dbReference type="GO" id="GO:0003746">
    <property type="term" value="F:translation elongation factor activity"/>
    <property type="evidence" value="ECO:0007669"/>
    <property type="project" value="UniProtKB-KW"/>
</dbReference>
<evidence type="ECO:0000313" key="5">
    <source>
        <dbReference type="EMBL" id="RHN39174.1"/>
    </source>
</evidence>
<dbReference type="InterPro" id="IPR000795">
    <property type="entry name" value="T_Tr_GTP-bd_dom"/>
</dbReference>
<feature type="domain" description="Tr-type G" evidence="3">
    <location>
        <begin position="6"/>
        <end position="109"/>
    </location>
</feature>
<reference evidence="4 7" key="1">
    <citation type="journal article" date="2011" name="Nature">
        <title>The Medicago genome provides insight into the evolution of rhizobial symbioses.</title>
        <authorList>
            <person name="Young N.D."/>
            <person name="Debelle F."/>
            <person name="Oldroyd G.E."/>
            <person name="Geurts R."/>
            <person name="Cannon S.B."/>
            <person name="Udvardi M.K."/>
            <person name="Benedito V.A."/>
            <person name="Mayer K.F."/>
            <person name="Gouzy J."/>
            <person name="Schoof H."/>
            <person name="Van de Peer Y."/>
            <person name="Proost S."/>
            <person name="Cook D.R."/>
            <person name="Meyers B.C."/>
            <person name="Spannagl M."/>
            <person name="Cheung F."/>
            <person name="De Mita S."/>
            <person name="Krishnakumar V."/>
            <person name="Gundlach H."/>
            <person name="Zhou S."/>
            <person name="Mudge J."/>
            <person name="Bharti A.K."/>
            <person name="Murray J.D."/>
            <person name="Naoumkina M.A."/>
            <person name="Rosen B."/>
            <person name="Silverstein K.A."/>
            <person name="Tang H."/>
            <person name="Rombauts S."/>
            <person name="Zhao P.X."/>
            <person name="Zhou P."/>
            <person name="Barbe V."/>
            <person name="Bardou P."/>
            <person name="Bechner M."/>
            <person name="Bellec A."/>
            <person name="Berger A."/>
            <person name="Berges H."/>
            <person name="Bidwell S."/>
            <person name="Bisseling T."/>
            <person name="Choisne N."/>
            <person name="Couloux A."/>
            <person name="Denny R."/>
            <person name="Deshpande S."/>
            <person name="Dai X."/>
            <person name="Doyle J.J."/>
            <person name="Dudez A.M."/>
            <person name="Farmer A.D."/>
            <person name="Fouteau S."/>
            <person name="Franken C."/>
            <person name="Gibelin C."/>
            <person name="Gish J."/>
            <person name="Goldstein S."/>
            <person name="Gonzalez A.J."/>
            <person name="Green P.J."/>
            <person name="Hallab A."/>
            <person name="Hartog M."/>
            <person name="Hua A."/>
            <person name="Humphray S.J."/>
            <person name="Jeong D.H."/>
            <person name="Jing Y."/>
            <person name="Jocker A."/>
            <person name="Kenton S.M."/>
            <person name="Kim D.J."/>
            <person name="Klee K."/>
            <person name="Lai H."/>
            <person name="Lang C."/>
            <person name="Lin S."/>
            <person name="Macmil S.L."/>
            <person name="Magdelenat G."/>
            <person name="Matthews L."/>
            <person name="McCorrison J."/>
            <person name="Monaghan E.L."/>
            <person name="Mun J.H."/>
            <person name="Najar F.Z."/>
            <person name="Nicholson C."/>
            <person name="Noirot C."/>
            <person name="O'Bleness M."/>
            <person name="Paule C.R."/>
            <person name="Poulain J."/>
            <person name="Prion F."/>
            <person name="Qin B."/>
            <person name="Qu C."/>
            <person name="Retzel E.F."/>
            <person name="Riddle C."/>
            <person name="Sallet E."/>
            <person name="Samain S."/>
            <person name="Samson N."/>
            <person name="Sanders I."/>
            <person name="Saurat O."/>
            <person name="Scarpelli C."/>
            <person name="Schiex T."/>
            <person name="Segurens B."/>
            <person name="Severin A.J."/>
            <person name="Sherrier D.J."/>
            <person name="Shi R."/>
            <person name="Sims S."/>
            <person name="Singer S.R."/>
            <person name="Sinharoy S."/>
            <person name="Sterck L."/>
            <person name="Viollet A."/>
            <person name="Wang B.B."/>
            <person name="Wang K."/>
            <person name="Wang M."/>
            <person name="Wang X."/>
            <person name="Warfsmann J."/>
            <person name="Weissenbach J."/>
            <person name="White D.D."/>
            <person name="White J.D."/>
            <person name="Wiley G.B."/>
            <person name="Wincker P."/>
            <person name="Xing Y."/>
            <person name="Yang L."/>
            <person name="Yao Z."/>
            <person name="Ying F."/>
            <person name="Zhai J."/>
            <person name="Zhou L."/>
            <person name="Zuber A."/>
            <person name="Denarie J."/>
            <person name="Dixon R.A."/>
            <person name="May G.D."/>
            <person name="Schwartz D.C."/>
            <person name="Rogers J."/>
            <person name="Quetier F."/>
            <person name="Town C.D."/>
            <person name="Roe B.A."/>
        </authorList>
    </citation>
    <scope>NUCLEOTIDE SEQUENCE [LARGE SCALE GENOMIC DNA]</scope>
    <source>
        <strain evidence="4">A17</strain>
        <strain evidence="6 7">cv. Jemalong A17</strain>
    </source>
</reference>
<dbReference type="GO" id="GO:0003924">
    <property type="term" value="F:GTPase activity"/>
    <property type="evidence" value="ECO:0007669"/>
    <property type="project" value="InterPro"/>
</dbReference>
<dbReference type="Pfam" id="PF00009">
    <property type="entry name" value="GTP_EFTU"/>
    <property type="match status" value="1"/>
</dbReference>
<dbReference type="InterPro" id="IPR050100">
    <property type="entry name" value="TRAFAC_GTPase_members"/>
</dbReference>
<dbReference type="GO" id="GO:0005525">
    <property type="term" value="F:GTP binding"/>
    <property type="evidence" value="ECO:0007669"/>
    <property type="project" value="UniProtKB-KW"/>
</dbReference>
<proteinExistence type="predicted"/>
<evidence type="ECO:0000256" key="1">
    <source>
        <dbReference type="ARBA" id="ARBA00022741"/>
    </source>
</evidence>